<evidence type="ECO:0000256" key="6">
    <source>
        <dbReference type="ARBA" id="ARBA00023002"/>
    </source>
</evidence>
<dbReference type="eggNOG" id="COG4097">
    <property type="taxonomic scope" value="Bacteria"/>
</dbReference>
<dbReference type="PANTHER" id="PTHR47354">
    <property type="entry name" value="NADH OXIDOREDUCTASE HCR"/>
    <property type="match status" value="1"/>
</dbReference>
<keyword evidence="2" id="KW-0285">Flavoprotein</keyword>
<dbReference type="OrthoDB" id="573132at2"/>
<keyword evidence="4" id="KW-0479">Metal-binding</keyword>
<keyword evidence="9" id="KW-1133">Transmembrane helix</keyword>
<feature type="transmembrane region" description="Helical" evidence="9">
    <location>
        <begin position="43"/>
        <end position="61"/>
    </location>
</feature>
<dbReference type="InterPro" id="IPR039261">
    <property type="entry name" value="FNR_nucleotide-bd"/>
</dbReference>
<evidence type="ECO:0000256" key="8">
    <source>
        <dbReference type="ARBA" id="ARBA00023014"/>
    </source>
</evidence>
<dbReference type="InterPro" id="IPR017938">
    <property type="entry name" value="Riboflavin_synthase-like_b-brl"/>
</dbReference>
<evidence type="ECO:0000256" key="4">
    <source>
        <dbReference type="ARBA" id="ARBA00022723"/>
    </source>
</evidence>
<dbReference type="Gene3D" id="3.40.50.80">
    <property type="entry name" value="Nucleotide-binding domain of ferredoxin-NADP reductase (FNR) module"/>
    <property type="match status" value="1"/>
</dbReference>
<evidence type="ECO:0000256" key="5">
    <source>
        <dbReference type="ARBA" id="ARBA00022827"/>
    </source>
</evidence>
<accession>U4TPK3</accession>
<organism evidence="11 12">
    <name type="scientific">Schleiferilactobacillus shenzhenensis LY-73</name>
    <dbReference type="NCBI Taxonomy" id="1231336"/>
    <lineage>
        <taxon>Bacteria</taxon>
        <taxon>Bacillati</taxon>
        <taxon>Bacillota</taxon>
        <taxon>Bacilli</taxon>
        <taxon>Lactobacillales</taxon>
        <taxon>Lactobacillaceae</taxon>
        <taxon>Schleiferilactobacillus</taxon>
    </lineage>
</organism>
<evidence type="ECO:0000256" key="7">
    <source>
        <dbReference type="ARBA" id="ARBA00023004"/>
    </source>
</evidence>
<evidence type="ECO:0000256" key="2">
    <source>
        <dbReference type="ARBA" id="ARBA00022630"/>
    </source>
</evidence>
<keyword evidence="7" id="KW-0408">Iron</keyword>
<dbReference type="InterPro" id="IPR013112">
    <property type="entry name" value="FAD-bd_8"/>
</dbReference>
<evidence type="ECO:0000256" key="9">
    <source>
        <dbReference type="SAM" id="Phobius"/>
    </source>
</evidence>
<protein>
    <recommendedName>
        <fullName evidence="10">FAD-binding FR-type domain-containing protein</fullName>
    </recommendedName>
</protein>
<proteinExistence type="predicted"/>
<dbReference type="GO" id="GO:0016491">
    <property type="term" value="F:oxidoreductase activity"/>
    <property type="evidence" value="ECO:0007669"/>
    <property type="project" value="UniProtKB-KW"/>
</dbReference>
<sequence>MLKRHNFALGLAWLTVLFLVPLPFLQTVSTGLPAIYNDQRQAILYGTIAYAWMLAAIYLSTRPRWLDRLIGLPEMYMIHGLVSIAAIALAYLHKTGTTSEGWTKTTGDWAFNLFLAVMLYSLIFLASWLTSRIPPLAQLKTWLEKVFHHEFNVWVHRLNLVATVLVFIHVLLISYIRAIIPFMAWFLGASVLVAGSYLWAKLGPRAAGELVANVPLAPNLQELTIRLPRRPRGLDLYPGDFIFLSFPELVGLSEPHPFSLANDPQADGHRIRLAIRGDGDFTRLLAAVPVPQAVQVQGGYGRYHAFLQEQRPAHVVMIAGGTGVVPLLSLLAAPPAPAVPTTVFYNASTVASMLYPDQFTAWEKRPALTVYRRVGRFSDDDVLSRLPADLHDVAVLIGGPAVMARHWIKVLTQQGIGRGQIYYEAFTW</sequence>
<dbReference type="InterPro" id="IPR017927">
    <property type="entry name" value="FAD-bd_FR_type"/>
</dbReference>
<dbReference type="EMBL" id="KI271587">
    <property type="protein sequence ID" value="ERL65365.1"/>
    <property type="molecule type" value="Genomic_DNA"/>
</dbReference>
<keyword evidence="12" id="KW-1185">Reference proteome</keyword>
<keyword evidence="6" id="KW-0560">Oxidoreductase</keyword>
<dbReference type="Pfam" id="PF08022">
    <property type="entry name" value="FAD_binding_8"/>
    <property type="match status" value="1"/>
</dbReference>
<feature type="transmembrane region" description="Helical" evidence="9">
    <location>
        <begin position="182"/>
        <end position="200"/>
    </location>
</feature>
<feature type="transmembrane region" description="Helical" evidence="9">
    <location>
        <begin position="113"/>
        <end position="133"/>
    </location>
</feature>
<dbReference type="STRING" id="1231336.L248_2764"/>
<reference evidence="12" key="1">
    <citation type="journal article" date="2013" name="Genome Announc.">
        <title>Whole-Genome Sequencing of Lactobacillus shenzhenensis Strain LY-73T.</title>
        <authorList>
            <person name="Lin Z."/>
            <person name="Liu Z."/>
            <person name="Yang R."/>
            <person name="Zou Y."/>
            <person name="Wan D."/>
            <person name="Chen J."/>
            <person name="Guo M."/>
            <person name="Zhao J."/>
            <person name="Fang C."/>
            <person name="Yang R."/>
            <person name="Liu F."/>
        </authorList>
    </citation>
    <scope>NUCLEOTIDE SEQUENCE [LARGE SCALE GENOMIC DNA]</scope>
    <source>
        <strain evidence="12">LY-73</strain>
    </source>
</reference>
<feature type="transmembrane region" description="Helical" evidence="9">
    <location>
        <begin position="154"/>
        <end position="176"/>
    </location>
</feature>
<name>U4TPK3_9LACO</name>
<keyword evidence="9" id="KW-0472">Membrane</keyword>
<dbReference type="InterPro" id="IPR050415">
    <property type="entry name" value="MRET"/>
</dbReference>
<evidence type="ECO:0000256" key="3">
    <source>
        <dbReference type="ARBA" id="ARBA00022714"/>
    </source>
</evidence>
<evidence type="ECO:0000256" key="1">
    <source>
        <dbReference type="ARBA" id="ARBA00001974"/>
    </source>
</evidence>
<dbReference type="Proteomes" id="UP000030647">
    <property type="component" value="Unassembled WGS sequence"/>
</dbReference>
<comment type="cofactor">
    <cofactor evidence="1">
        <name>FAD</name>
        <dbReference type="ChEBI" id="CHEBI:57692"/>
    </cofactor>
</comment>
<dbReference type="AlphaFoldDB" id="U4TPK3"/>
<feature type="transmembrane region" description="Helical" evidence="9">
    <location>
        <begin position="73"/>
        <end position="93"/>
    </location>
</feature>
<dbReference type="PROSITE" id="PS51384">
    <property type="entry name" value="FAD_FR"/>
    <property type="match status" value="1"/>
</dbReference>
<dbReference type="SUPFAM" id="SSF63380">
    <property type="entry name" value="Riboflavin synthase domain-like"/>
    <property type="match status" value="1"/>
</dbReference>
<evidence type="ECO:0000259" key="10">
    <source>
        <dbReference type="PROSITE" id="PS51384"/>
    </source>
</evidence>
<dbReference type="GO" id="GO:0050660">
    <property type="term" value="F:flavin adenine dinucleotide binding"/>
    <property type="evidence" value="ECO:0007669"/>
    <property type="project" value="TreeGrafter"/>
</dbReference>
<dbReference type="RefSeq" id="WP_022529351.1">
    <property type="nucleotide sequence ID" value="NZ_KI271587.1"/>
</dbReference>
<dbReference type="SUPFAM" id="SSF52343">
    <property type="entry name" value="Ferredoxin reductase-like, C-terminal NADP-linked domain"/>
    <property type="match status" value="1"/>
</dbReference>
<evidence type="ECO:0000313" key="11">
    <source>
        <dbReference type="EMBL" id="ERL65365.1"/>
    </source>
</evidence>
<keyword evidence="3" id="KW-0001">2Fe-2S</keyword>
<keyword evidence="8" id="KW-0411">Iron-sulfur</keyword>
<keyword evidence="9" id="KW-0812">Transmembrane</keyword>
<keyword evidence="5" id="KW-0274">FAD</keyword>
<gene>
    <name evidence="11" type="ORF">L248_2764</name>
</gene>
<evidence type="ECO:0000313" key="12">
    <source>
        <dbReference type="Proteomes" id="UP000030647"/>
    </source>
</evidence>
<feature type="domain" description="FAD-binding FR-type" evidence="10">
    <location>
        <begin position="203"/>
        <end position="306"/>
    </location>
</feature>
<dbReference type="Gene3D" id="2.40.30.10">
    <property type="entry name" value="Translation factors"/>
    <property type="match status" value="1"/>
</dbReference>
<dbReference type="GO" id="GO:0051537">
    <property type="term" value="F:2 iron, 2 sulfur cluster binding"/>
    <property type="evidence" value="ECO:0007669"/>
    <property type="project" value="UniProtKB-KW"/>
</dbReference>
<dbReference type="GO" id="GO:0046872">
    <property type="term" value="F:metal ion binding"/>
    <property type="evidence" value="ECO:0007669"/>
    <property type="project" value="UniProtKB-KW"/>
</dbReference>
<dbReference type="HOGENOM" id="CLU_003827_19_3_9"/>
<dbReference type="PANTHER" id="PTHR47354:SF8">
    <property type="entry name" value="1,2-PHENYLACETYL-COA EPOXIDASE, SUBUNIT E"/>
    <property type="match status" value="1"/>
</dbReference>